<comment type="caution">
    <text evidence="1">The sequence shown here is derived from an EMBL/GenBank/DDBJ whole genome shotgun (WGS) entry which is preliminary data.</text>
</comment>
<protein>
    <submittedName>
        <fullName evidence="1">Uncharacterized protein</fullName>
    </submittedName>
</protein>
<evidence type="ECO:0000313" key="2">
    <source>
        <dbReference type="Proteomes" id="UP000070589"/>
    </source>
</evidence>
<dbReference type="Gene3D" id="3.40.50.2300">
    <property type="match status" value="1"/>
</dbReference>
<dbReference type="AlphaFoldDB" id="A0A133U5B3"/>
<sequence>MNLRELQRLRGDKKWPQAQARTRGFEKAFEEYSGLEIVKYWNEGGVMKKARDKMTQYLVAHGKPLIALGVNNTSEFRSYRSFESSRCLGALKPTLRACRCDGHWYHGPPSVTIMGLFLQFFKHFLKNSKTSGSSRYFET</sequence>
<reference evidence="1 2" key="1">
    <citation type="journal article" date="2016" name="Sci. Rep.">
        <title>Metabolic traits of an uncultured archaeal lineage -MSBL1- from brine pools of the Red Sea.</title>
        <authorList>
            <person name="Mwirichia R."/>
            <person name="Alam I."/>
            <person name="Rashid M."/>
            <person name="Vinu M."/>
            <person name="Ba-Alawi W."/>
            <person name="Anthony Kamau A."/>
            <person name="Kamanda Ngugi D."/>
            <person name="Goker M."/>
            <person name="Klenk H.P."/>
            <person name="Bajic V."/>
            <person name="Stingl U."/>
        </authorList>
    </citation>
    <scope>NUCLEOTIDE SEQUENCE [LARGE SCALE GENOMIC DNA]</scope>
    <source>
        <strain evidence="1">SCGC-AAA259D14</strain>
    </source>
</reference>
<name>A0A133U5B3_9EURY</name>
<dbReference type="SUPFAM" id="SSF53822">
    <property type="entry name" value="Periplasmic binding protein-like I"/>
    <property type="match status" value="1"/>
</dbReference>
<keyword evidence="2" id="KW-1185">Reference proteome</keyword>
<accession>A0A133U5B3</accession>
<gene>
    <name evidence="1" type="ORF">AKJ62_03260</name>
</gene>
<proteinExistence type="predicted"/>
<organism evidence="1 2">
    <name type="scientific">candidate division MSBL1 archaeon SCGC-AAA259D14</name>
    <dbReference type="NCBI Taxonomy" id="1698261"/>
    <lineage>
        <taxon>Archaea</taxon>
        <taxon>Methanobacteriati</taxon>
        <taxon>Methanobacteriota</taxon>
        <taxon>candidate division MSBL1</taxon>
    </lineage>
</organism>
<dbReference type="EMBL" id="LHXL01000040">
    <property type="protein sequence ID" value="KXA89377.1"/>
    <property type="molecule type" value="Genomic_DNA"/>
</dbReference>
<dbReference type="InterPro" id="IPR028082">
    <property type="entry name" value="Peripla_BP_I"/>
</dbReference>
<dbReference type="Proteomes" id="UP000070589">
    <property type="component" value="Unassembled WGS sequence"/>
</dbReference>
<evidence type="ECO:0000313" key="1">
    <source>
        <dbReference type="EMBL" id="KXA89377.1"/>
    </source>
</evidence>